<gene>
    <name evidence="1" type="ORF">ABOZ73_16840</name>
</gene>
<dbReference type="AlphaFoldDB" id="A0AB39KRX9"/>
<protein>
    <submittedName>
        <fullName evidence="1">DUF2336 domain-containing protein</fullName>
    </submittedName>
</protein>
<dbReference type="Pfam" id="PF10098">
    <property type="entry name" value="DUF2336"/>
    <property type="match status" value="1"/>
</dbReference>
<accession>A0AB39KRX9</accession>
<name>A0AB39KRX9_9CAUL</name>
<proteinExistence type="predicted"/>
<organism evidence="1">
    <name type="scientific">Caulobacter sp. 73W</name>
    <dbReference type="NCBI Taxonomy" id="3161137"/>
    <lineage>
        <taxon>Bacteria</taxon>
        <taxon>Pseudomonadati</taxon>
        <taxon>Pseudomonadota</taxon>
        <taxon>Alphaproteobacteria</taxon>
        <taxon>Caulobacterales</taxon>
        <taxon>Caulobacteraceae</taxon>
        <taxon>Caulobacter</taxon>
    </lineage>
</organism>
<dbReference type="InterPro" id="IPR019285">
    <property type="entry name" value="DUF2336"/>
</dbReference>
<sequence>MPKTAQTDKLLSMAKSRDPAERERLLRGIADLCDGAAAAGTTTSPAIQELLDSIFMSLVMQAERDIRTRLSERISEAAWAPAALVKMLAQDEIDIARPIISASPVLKDQDLLRLMVEATLEHQIEVARRPKISGAVVDAILAQGEPLVLAALAGNDSADLSDAAMERLVDFAKRVAGVRSPLARHPSLSAELAERLYQWVGQSLRAALAARFRLDPAKLDEAIARSIQDAHTGSPTVAPVREEDRDIMDRILIEKLHAAGQLRPGYLVRTLKEGQLELFVLALAVLGGFEPDHIQRAIDGERPELLALACAAVGIDRSVFPTVLDLVRRLNAGRPGGGAEGARRAIGAFGPFHADIAGVAFRKAAARA</sequence>
<reference evidence="1" key="1">
    <citation type="submission" date="2024-06" db="EMBL/GenBank/DDBJ databases">
        <title>Caulobacter inopinatus, sp. nov.</title>
        <authorList>
            <person name="Donachie S.P."/>
        </authorList>
    </citation>
    <scope>NUCLEOTIDE SEQUENCE</scope>
    <source>
        <strain evidence="1">73W</strain>
    </source>
</reference>
<dbReference type="RefSeq" id="WP_369059270.1">
    <property type="nucleotide sequence ID" value="NZ_CP158375.1"/>
</dbReference>
<evidence type="ECO:0000313" key="1">
    <source>
        <dbReference type="EMBL" id="XDO96418.1"/>
    </source>
</evidence>
<dbReference type="EMBL" id="CP158375">
    <property type="protein sequence ID" value="XDO96418.1"/>
    <property type="molecule type" value="Genomic_DNA"/>
</dbReference>